<dbReference type="InterPro" id="IPR055152">
    <property type="entry name" value="Transketolase-like_C_2"/>
</dbReference>
<keyword evidence="7" id="KW-0479">Metal-binding</keyword>
<dbReference type="InterPro" id="IPR033247">
    <property type="entry name" value="Transketolase_fam"/>
</dbReference>
<evidence type="ECO:0000256" key="6">
    <source>
        <dbReference type="ARBA" id="ARBA00022679"/>
    </source>
</evidence>
<evidence type="ECO:0000256" key="1">
    <source>
        <dbReference type="ARBA" id="ARBA00001946"/>
    </source>
</evidence>
<dbReference type="Pfam" id="PF02779">
    <property type="entry name" value="Transket_pyr"/>
    <property type="match status" value="1"/>
</dbReference>
<dbReference type="InterPro" id="IPR005478">
    <property type="entry name" value="Transketolase_bac-like"/>
</dbReference>
<evidence type="ECO:0000256" key="7">
    <source>
        <dbReference type="ARBA" id="ARBA00022723"/>
    </source>
</evidence>
<sequence length="686" mass="73885">MGHYALSIDEDTAPMTTQTVSTTRIVHGDLANAIRFLSMDAVQKANSGHPGMPMGMADVATVLFTRFLKFDASASRWPDRDRFVLSAGHGSMLLYALAYLTGYQDVTLDEVKNFRQLGSKTAGHPEYGHVLAVETTTGPLGQGLANAVGLAIAEKMLGARYGAEIVDHYTYVMAGDGCLMEGITQEAISFAGHQKLNKLIVLWDDNGICIDGNTAKATSENQLDRFAACHWNVTSVDGHNPEEIARAISAAHTSEKPTLIGCRTVIGYGAPTLAGTEKTHGAPLGEQEISGARKNLGWPYAPFEMPSAILEEWRAAGARGGAARRAWEERRAKLRAEVRAEFDRVLEGRLPVGWQVKLNVLKQKMVTERSSVATRKASEMVLNVLVPAVPELVGGSADLTHSNLTIVKDMPIVTADTATGRYIHWGVREHAMAAAMNGIALHGGFIPYGGTFLIFSDYCRPSIRLSGLMGQRVIYVMTHDSIGLGEDGPTHQPVEHVASLRAIPNVLVFRPVDAVETAECWALALKNAHQPSILCLSRQNLPTLRTEHTEENLCARGGYVLREANQGGSGRRVTILSTGSEAAIAIQARDKLEAQGVSTAVVSMVCWELFDKQTADYRESVLGRGGKGTVRVAIEAAGKFGWERYVGIRGAIIGIDGFGASAPATQLYTHFGITTEAVVSAVEARL</sequence>
<keyword evidence="8" id="KW-0460">Magnesium</keyword>
<dbReference type="PANTHER" id="PTHR43522">
    <property type="entry name" value="TRANSKETOLASE"/>
    <property type="match status" value="1"/>
</dbReference>
<comment type="cofactor">
    <cofactor evidence="1">
        <name>Mg(2+)</name>
        <dbReference type="ChEBI" id="CHEBI:18420"/>
    </cofactor>
</comment>
<dbReference type="Pfam" id="PF22613">
    <property type="entry name" value="Transketolase_C_1"/>
    <property type="match status" value="1"/>
</dbReference>
<dbReference type="Gene3D" id="3.40.50.920">
    <property type="match status" value="1"/>
</dbReference>
<evidence type="ECO:0000256" key="8">
    <source>
        <dbReference type="ARBA" id="ARBA00022842"/>
    </source>
</evidence>
<organism evidence="12">
    <name type="scientific">invertebrate metagenome</name>
    <dbReference type="NCBI Taxonomy" id="1711999"/>
    <lineage>
        <taxon>unclassified sequences</taxon>
        <taxon>metagenomes</taxon>
        <taxon>organismal metagenomes</taxon>
    </lineage>
</organism>
<dbReference type="AlphaFoldDB" id="A0A484H4E9"/>
<dbReference type="CDD" id="cd02012">
    <property type="entry name" value="TPP_TK"/>
    <property type="match status" value="1"/>
</dbReference>
<dbReference type="FunFam" id="3.40.50.970:FF:000003">
    <property type="entry name" value="Transketolase"/>
    <property type="match status" value="1"/>
</dbReference>
<dbReference type="FunFam" id="3.40.50.920:FF:000003">
    <property type="entry name" value="Transketolase"/>
    <property type="match status" value="1"/>
</dbReference>
<evidence type="ECO:0000256" key="3">
    <source>
        <dbReference type="ARBA" id="ARBA00007131"/>
    </source>
</evidence>
<keyword evidence="9" id="KW-0786">Thiamine pyrophosphate</keyword>
<comment type="cofactor">
    <cofactor evidence="2">
        <name>thiamine diphosphate</name>
        <dbReference type="ChEBI" id="CHEBI:58937"/>
    </cofactor>
</comment>
<dbReference type="GO" id="GO:0005829">
    <property type="term" value="C:cytosol"/>
    <property type="evidence" value="ECO:0007669"/>
    <property type="project" value="TreeGrafter"/>
</dbReference>
<evidence type="ECO:0000259" key="11">
    <source>
        <dbReference type="SMART" id="SM00861"/>
    </source>
</evidence>
<dbReference type="InterPro" id="IPR029061">
    <property type="entry name" value="THDP-binding"/>
</dbReference>
<evidence type="ECO:0000256" key="4">
    <source>
        <dbReference type="ARBA" id="ARBA00011738"/>
    </source>
</evidence>
<accession>A0A484H4E9</accession>
<evidence type="ECO:0000256" key="9">
    <source>
        <dbReference type="ARBA" id="ARBA00023052"/>
    </source>
</evidence>
<keyword evidence="6 12" id="KW-0808">Transferase</keyword>
<reference evidence="12" key="1">
    <citation type="submission" date="2018-10" db="EMBL/GenBank/DDBJ databases">
        <authorList>
            <person name="Gruber-Vodicka H."/>
            <person name="Jaeckle O."/>
        </authorList>
    </citation>
    <scope>NUCLEOTIDE SEQUENCE</scope>
</reference>
<dbReference type="PANTHER" id="PTHR43522:SF2">
    <property type="entry name" value="TRANSKETOLASE 1-RELATED"/>
    <property type="match status" value="1"/>
</dbReference>
<dbReference type="GO" id="GO:0046872">
    <property type="term" value="F:metal ion binding"/>
    <property type="evidence" value="ECO:0007669"/>
    <property type="project" value="UniProtKB-KW"/>
</dbReference>
<dbReference type="CDD" id="cd07033">
    <property type="entry name" value="TPP_PYR_DXS_TK_like"/>
    <property type="match status" value="1"/>
</dbReference>
<dbReference type="InterPro" id="IPR005475">
    <property type="entry name" value="Transketolase-like_Pyr-bd"/>
</dbReference>
<evidence type="ECO:0000256" key="5">
    <source>
        <dbReference type="ARBA" id="ARBA00013152"/>
    </source>
</evidence>
<dbReference type="Gene3D" id="3.40.50.970">
    <property type="match status" value="2"/>
</dbReference>
<name>A0A484H4E9_9ZZZZ</name>
<dbReference type="SUPFAM" id="SSF52518">
    <property type="entry name" value="Thiamin diphosphate-binding fold (THDP-binding)"/>
    <property type="match status" value="2"/>
</dbReference>
<dbReference type="PROSITE" id="PS00801">
    <property type="entry name" value="TRANSKETOLASE_1"/>
    <property type="match status" value="1"/>
</dbReference>
<dbReference type="InterPro" id="IPR009014">
    <property type="entry name" value="Transketo_C/PFOR_II"/>
</dbReference>
<evidence type="ECO:0000256" key="10">
    <source>
        <dbReference type="ARBA" id="ARBA00049473"/>
    </source>
</evidence>
<dbReference type="Pfam" id="PF00456">
    <property type="entry name" value="Transketolase_N"/>
    <property type="match status" value="1"/>
</dbReference>
<dbReference type="InterPro" id="IPR049557">
    <property type="entry name" value="Transketolase_CS"/>
</dbReference>
<evidence type="ECO:0000256" key="2">
    <source>
        <dbReference type="ARBA" id="ARBA00001964"/>
    </source>
</evidence>
<dbReference type="GO" id="GO:0004802">
    <property type="term" value="F:transketolase activity"/>
    <property type="evidence" value="ECO:0007669"/>
    <property type="project" value="UniProtKB-EC"/>
</dbReference>
<dbReference type="EMBL" id="LR026963">
    <property type="protein sequence ID" value="VBB68579.1"/>
    <property type="molecule type" value="Genomic_DNA"/>
</dbReference>
<feature type="domain" description="Transketolase-like pyrimidine-binding" evidence="11">
    <location>
        <begin position="372"/>
        <end position="543"/>
    </location>
</feature>
<evidence type="ECO:0000313" key="12">
    <source>
        <dbReference type="EMBL" id="VBB68579.1"/>
    </source>
</evidence>
<dbReference type="EC" id="2.2.1.1" evidence="5"/>
<dbReference type="SUPFAM" id="SSF52922">
    <property type="entry name" value="TK C-terminal domain-like"/>
    <property type="match status" value="1"/>
</dbReference>
<comment type="catalytic activity">
    <reaction evidence="10">
        <text>D-sedoheptulose 7-phosphate + D-glyceraldehyde 3-phosphate = aldehydo-D-ribose 5-phosphate + D-xylulose 5-phosphate</text>
        <dbReference type="Rhea" id="RHEA:10508"/>
        <dbReference type="ChEBI" id="CHEBI:57483"/>
        <dbReference type="ChEBI" id="CHEBI:57737"/>
        <dbReference type="ChEBI" id="CHEBI:58273"/>
        <dbReference type="ChEBI" id="CHEBI:59776"/>
        <dbReference type="EC" id="2.2.1.1"/>
    </reaction>
</comment>
<comment type="subunit">
    <text evidence="4">Homodimer.</text>
</comment>
<gene>
    <name evidence="12" type="ORF">RIEGSTA812A_PEG_52</name>
</gene>
<dbReference type="GO" id="GO:0006098">
    <property type="term" value="P:pentose-phosphate shunt"/>
    <property type="evidence" value="ECO:0007669"/>
    <property type="project" value="TreeGrafter"/>
</dbReference>
<dbReference type="FunFam" id="3.40.50.970:FF:000004">
    <property type="entry name" value="Transketolase"/>
    <property type="match status" value="1"/>
</dbReference>
<comment type="similarity">
    <text evidence="3">Belongs to the transketolase family.</text>
</comment>
<dbReference type="NCBIfam" id="TIGR00232">
    <property type="entry name" value="tktlase_bact"/>
    <property type="match status" value="1"/>
</dbReference>
<protein>
    <recommendedName>
        <fullName evidence="5">transketolase</fullName>
        <ecNumber evidence="5">2.2.1.1</ecNumber>
    </recommendedName>
</protein>
<dbReference type="InterPro" id="IPR005474">
    <property type="entry name" value="Transketolase_N"/>
</dbReference>
<proteinExistence type="inferred from homology"/>
<dbReference type="InterPro" id="IPR020826">
    <property type="entry name" value="Transketolase_BS"/>
</dbReference>
<dbReference type="SMART" id="SM00861">
    <property type="entry name" value="Transket_pyr"/>
    <property type="match status" value="1"/>
</dbReference>
<dbReference type="PROSITE" id="PS00802">
    <property type="entry name" value="TRANSKETOLASE_2"/>
    <property type="match status" value="1"/>
</dbReference>